<proteinExistence type="predicted"/>
<dbReference type="Proteomes" id="UP001304300">
    <property type="component" value="Chromosome"/>
</dbReference>
<reference evidence="9 10" key="1">
    <citation type="submission" date="2023-10" db="EMBL/GenBank/DDBJ databases">
        <title>Rubellicoccus peritrichatus gen. nov., sp. nov., isolated from an algae of coral reef tank.</title>
        <authorList>
            <person name="Luo J."/>
        </authorList>
    </citation>
    <scope>NUCLEOTIDE SEQUENCE [LARGE SCALE GENOMIC DNA]</scope>
    <source>
        <strain evidence="9 10">CR14</strain>
    </source>
</reference>
<evidence type="ECO:0000313" key="10">
    <source>
        <dbReference type="Proteomes" id="UP001304300"/>
    </source>
</evidence>
<gene>
    <name evidence="9" type="ORF">RZN69_07595</name>
</gene>
<evidence type="ECO:0000256" key="2">
    <source>
        <dbReference type="ARBA" id="ARBA00022676"/>
    </source>
</evidence>
<feature type="domain" description="Glycosyltransferase 2-like" evidence="8">
    <location>
        <begin position="4"/>
        <end position="165"/>
    </location>
</feature>
<keyword evidence="3 9" id="KW-0808">Transferase</keyword>
<dbReference type="PANTHER" id="PTHR48090:SF1">
    <property type="entry name" value="PROPHAGE BACTOPRENOL GLUCOSYL TRANSFERASE HOMOLOG"/>
    <property type="match status" value="1"/>
</dbReference>
<dbReference type="InterPro" id="IPR001173">
    <property type="entry name" value="Glyco_trans_2-like"/>
</dbReference>
<dbReference type="AlphaFoldDB" id="A0AAQ3QSU4"/>
<feature type="transmembrane region" description="Helical" evidence="7">
    <location>
        <begin position="213"/>
        <end position="246"/>
    </location>
</feature>
<dbReference type="GO" id="GO:0016757">
    <property type="term" value="F:glycosyltransferase activity"/>
    <property type="evidence" value="ECO:0007669"/>
    <property type="project" value="UniProtKB-KW"/>
</dbReference>
<evidence type="ECO:0000259" key="8">
    <source>
        <dbReference type="Pfam" id="PF00535"/>
    </source>
</evidence>
<evidence type="ECO:0000256" key="6">
    <source>
        <dbReference type="ARBA" id="ARBA00023136"/>
    </source>
</evidence>
<evidence type="ECO:0000256" key="5">
    <source>
        <dbReference type="ARBA" id="ARBA00022989"/>
    </source>
</evidence>
<evidence type="ECO:0000256" key="7">
    <source>
        <dbReference type="SAM" id="Phobius"/>
    </source>
</evidence>
<organism evidence="9 10">
    <name type="scientific">Rubellicoccus peritrichatus</name>
    <dbReference type="NCBI Taxonomy" id="3080537"/>
    <lineage>
        <taxon>Bacteria</taxon>
        <taxon>Pseudomonadati</taxon>
        <taxon>Verrucomicrobiota</taxon>
        <taxon>Opitutia</taxon>
        <taxon>Puniceicoccales</taxon>
        <taxon>Cerasicoccaceae</taxon>
        <taxon>Rubellicoccus</taxon>
    </lineage>
</organism>
<dbReference type="EMBL" id="CP136920">
    <property type="protein sequence ID" value="WOO42953.1"/>
    <property type="molecule type" value="Genomic_DNA"/>
</dbReference>
<dbReference type="CDD" id="cd04187">
    <property type="entry name" value="DPM1_like_bac"/>
    <property type="match status" value="1"/>
</dbReference>
<dbReference type="InterPro" id="IPR050256">
    <property type="entry name" value="Glycosyltransferase_2"/>
</dbReference>
<accession>A0AAQ3QSU4</accession>
<keyword evidence="6 7" id="KW-0472">Membrane</keyword>
<keyword evidence="10" id="KW-1185">Reference proteome</keyword>
<keyword evidence="5 7" id="KW-1133">Transmembrane helix</keyword>
<dbReference type="GO" id="GO:0005886">
    <property type="term" value="C:plasma membrane"/>
    <property type="evidence" value="ECO:0007669"/>
    <property type="project" value="TreeGrafter"/>
</dbReference>
<sequence length="316" mass="35622">MKLSLIIPVLNERDNLPNLLDVIDATFKQEPGISLELIFVDDGSTDQTFHFLQEQSLKDPRIKVIRFARNFGSHAALLAGFSNCTGDAAAYLAADLQDPPETVLKMVEEWKQGHYIVWGTREQRDDGILAGVFSKIYSSLMRKFALPNMPTTGLDLCLIDRKVIDAITGIAEKNTSIFGLILWTGFPQTFVPYHRHERKRGRSRWTLGKKIKLFVDSFVAFSFFPIRLVTYFGFLFSTLGFLYGGFVAVRAAMGLTGISGWASIITLIVFLSGIQLLMLGIVAEYLWRTFDESRHRPPYIIIDDANVSKPKTDTNQ</sequence>
<dbReference type="Pfam" id="PF00535">
    <property type="entry name" value="Glycos_transf_2"/>
    <property type="match status" value="1"/>
</dbReference>
<comment type="subcellular location">
    <subcellularLocation>
        <location evidence="1">Membrane</location>
        <topology evidence="1">Multi-pass membrane protein</topology>
    </subcellularLocation>
</comment>
<dbReference type="Gene3D" id="3.90.550.10">
    <property type="entry name" value="Spore Coat Polysaccharide Biosynthesis Protein SpsA, Chain A"/>
    <property type="match status" value="1"/>
</dbReference>
<dbReference type="EC" id="2.4.-.-" evidence="9"/>
<dbReference type="KEGG" id="puo:RZN69_07595"/>
<protein>
    <submittedName>
        <fullName evidence="9">Glycosyltransferase family 2 protein</fullName>
        <ecNumber evidence="9">2.4.-.-</ecNumber>
    </submittedName>
</protein>
<evidence type="ECO:0000256" key="3">
    <source>
        <dbReference type="ARBA" id="ARBA00022679"/>
    </source>
</evidence>
<name>A0AAQ3QSU4_9BACT</name>
<dbReference type="RefSeq" id="WP_317835487.1">
    <property type="nucleotide sequence ID" value="NZ_CP136920.1"/>
</dbReference>
<feature type="transmembrane region" description="Helical" evidence="7">
    <location>
        <begin position="258"/>
        <end position="287"/>
    </location>
</feature>
<dbReference type="PANTHER" id="PTHR48090">
    <property type="entry name" value="UNDECAPRENYL-PHOSPHATE 4-DEOXY-4-FORMAMIDO-L-ARABINOSE TRANSFERASE-RELATED"/>
    <property type="match status" value="1"/>
</dbReference>
<keyword evidence="4 7" id="KW-0812">Transmembrane</keyword>
<evidence type="ECO:0000313" key="9">
    <source>
        <dbReference type="EMBL" id="WOO42953.1"/>
    </source>
</evidence>
<evidence type="ECO:0000256" key="4">
    <source>
        <dbReference type="ARBA" id="ARBA00022692"/>
    </source>
</evidence>
<dbReference type="InterPro" id="IPR029044">
    <property type="entry name" value="Nucleotide-diphossugar_trans"/>
</dbReference>
<evidence type="ECO:0000256" key="1">
    <source>
        <dbReference type="ARBA" id="ARBA00004141"/>
    </source>
</evidence>
<dbReference type="SUPFAM" id="SSF53448">
    <property type="entry name" value="Nucleotide-diphospho-sugar transferases"/>
    <property type="match status" value="1"/>
</dbReference>
<keyword evidence="2 9" id="KW-0328">Glycosyltransferase</keyword>